<dbReference type="SUPFAM" id="SSF110997">
    <property type="entry name" value="Sporulation related repeat"/>
    <property type="match status" value="1"/>
</dbReference>
<feature type="compositionally biased region" description="Gly residues" evidence="4">
    <location>
        <begin position="53"/>
        <end position="63"/>
    </location>
</feature>
<dbReference type="Pfam" id="PF03330">
    <property type="entry name" value="DPBB_1"/>
    <property type="match status" value="1"/>
</dbReference>
<dbReference type="PROSITE" id="PS51724">
    <property type="entry name" value="SPOR"/>
    <property type="match status" value="1"/>
</dbReference>
<evidence type="ECO:0000256" key="3">
    <source>
        <dbReference type="ARBA" id="ARBA00023316"/>
    </source>
</evidence>
<keyword evidence="1" id="KW-0732">Signal</keyword>
<dbReference type="NCBIfam" id="TIGR00413">
    <property type="entry name" value="rlpA"/>
    <property type="match status" value="1"/>
</dbReference>
<keyword evidence="2" id="KW-0456">Lyase</keyword>
<dbReference type="GO" id="GO:0042834">
    <property type="term" value="F:peptidoglycan binding"/>
    <property type="evidence" value="ECO:0007669"/>
    <property type="project" value="InterPro"/>
</dbReference>
<reference evidence="6" key="1">
    <citation type="submission" date="2016-10" db="EMBL/GenBank/DDBJ databases">
        <title>Sequence of Gallionella enrichment culture.</title>
        <authorList>
            <person name="Poehlein A."/>
            <person name="Muehling M."/>
            <person name="Daniel R."/>
        </authorList>
    </citation>
    <scope>NUCLEOTIDE SEQUENCE</scope>
</reference>
<organism evidence="6">
    <name type="scientific">mine drainage metagenome</name>
    <dbReference type="NCBI Taxonomy" id="410659"/>
    <lineage>
        <taxon>unclassified sequences</taxon>
        <taxon>metagenomes</taxon>
        <taxon>ecological metagenomes</taxon>
    </lineage>
</organism>
<dbReference type="AlphaFoldDB" id="A0A1J5SPT5"/>
<dbReference type="SUPFAM" id="SSF50685">
    <property type="entry name" value="Barwin-like endoglucanases"/>
    <property type="match status" value="1"/>
</dbReference>
<name>A0A1J5SPT5_9ZZZZ</name>
<dbReference type="PANTHER" id="PTHR34183">
    <property type="entry name" value="ENDOLYTIC PEPTIDOGLYCAN TRANSGLYCOSYLASE RLPA"/>
    <property type="match status" value="1"/>
</dbReference>
<evidence type="ECO:0000313" key="6">
    <source>
        <dbReference type="EMBL" id="OIR10487.1"/>
    </source>
</evidence>
<dbReference type="FunFam" id="2.40.40.10:FF:000003">
    <property type="entry name" value="Endolytic peptidoglycan transglycosylase RlpA"/>
    <property type="match status" value="1"/>
</dbReference>
<dbReference type="Gene3D" id="2.40.40.10">
    <property type="entry name" value="RlpA-like domain"/>
    <property type="match status" value="1"/>
</dbReference>
<gene>
    <name evidence="6" type="ORF">GALL_77990</name>
</gene>
<protein>
    <submittedName>
        <fullName evidence="6">RlpA-like protein</fullName>
    </submittedName>
</protein>
<feature type="domain" description="SPOR" evidence="5">
    <location>
        <begin position="241"/>
        <end position="320"/>
    </location>
</feature>
<evidence type="ECO:0000256" key="2">
    <source>
        <dbReference type="ARBA" id="ARBA00023239"/>
    </source>
</evidence>
<dbReference type="Gene3D" id="3.30.70.1070">
    <property type="entry name" value="Sporulation related repeat"/>
    <property type="match status" value="1"/>
</dbReference>
<feature type="region of interest" description="Disordered" evidence="4">
    <location>
        <begin position="39"/>
        <end position="75"/>
    </location>
</feature>
<dbReference type="Pfam" id="PF05036">
    <property type="entry name" value="SPOR"/>
    <property type="match status" value="1"/>
</dbReference>
<dbReference type="InterPro" id="IPR007730">
    <property type="entry name" value="SPOR-like_dom"/>
</dbReference>
<dbReference type="CDD" id="cd22268">
    <property type="entry name" value="DPBB_RlpA-like"/>
    <property type="match status" value="1"/>
</dbReference>
<evidence type="ECO:0000259" key="5">
    <source>
        <dbReference type="PROSITE" id="PS51724"/>
    </source>
</evidence>
<dbReference type="InterPro" id="IPR036908">
    <property type="entry name" value="RlpA-like_sf"/>
</dbReference>
<dbReference type="InterPro" id="IPR034718">
    <property type="entry name" value="RlpA"/>
</dbReference>
<dbReference type="InterPro" id="IPR036680">
    <property type="entry name" value="SPOR-like_sf"/>
</dbReference>
<comment type="caution">
    <text evidence="6">The sequence shown here is derived from an EMBL/GenBank/DDBJ whole genome shotgun (WGS) entry which is preliminary data.</text>
</comment>
<dbReference type="GO" id="GO:0016829">
    <property type="term" value="F:lyase activity"/>
    <property type="evidence" value="ECO:0007669"/>
    <property type="project" value="UniProtKB-KW"/>
</dbReference>
<sequence length="320" mass="33525">MMKRESLLVLSVALALGACSTTQKAMEKQQSAAPIVDAVAGPSGKSASTPPTAGGGYLSGDGPGTDAPNLDSIPDAVPKAEPLHRYANRPYTALGKTYTPLQATGNYKERGIASWYGKKFNGQRTSIGETYNMYEMTAAHPTLPIPSYARVTNVANGKSVIVRINDRGPFLHERIMDLSYAAAYKLGYVNNGSAEVEVESIAVGAGAPVTGTVETAALNVEPIAVTPIAPAAPSIPVDTVGSSKGKIFLQLGAFKSAQGAESFLAKMNAELGDSGKELKLYEKNGLTRVHLGPYANESEAHDAASKLASRLGFKPFVSLH</sequence>
<dbReference type="HAMAP" id="MF_02071">
    <property type="entry name" value="RlpA"/>
    <property type="match status" value="1"/>
</dbReference>
<dbReference type="InterPro" id="IPR012997">
    <property type="entry name" value="RplA"/>
</dbReference>
<dbReference type="PROSITE" id="PS51257">
    <property type="entry name" value="PROKAR_LIPOPROTEIN"/>
    <property type="match status" value="1"/>
</dbReference>
<dbReference type="GO" id="GO:0071555">
    <property type="term" value="P:cell wall organization"/>
    <property type="evidence" value="ECO:0007669"/>
    <property type="project" value="UniProtKB-KW"/>
</dbReference>
<dbReference type="PANTHER" id="PTHR34183:SF1">
    <property type="entry name" value="ENDOLYTIC PEPTIDOGLYCAN TRANSGLYCOSYLASE RLPA"/>
    <property type="match status" value="1"/>
</dbReference>
<accession>A0A1J5SPT5</accession>
<evidence type="ECO:0000256" key="1">
    <source>
        <dbReference type="ARBA" id="ARBA00022729"/>
    </source>
</evidence>
<dbReference type="EMBL" id="MLJW01000023">
    <property type="protein sequence ID" value="OIR10487.1"/>
    <property type="molecule type" value="Genomic_DNA"/>
</dbReference>
<proteinExistence type="inferred from homology"/>
<keyword evidence="3" id="KW-0961">Cell wall biogenesis/degradation</keyword>
<evidence type="ECO:0000256" key="4">
    <source>
        <dbReference type="SAM" id="MobiDB-lite"/>
    </source>
</evidence>
<dbReference type="InterPro" id="IPR009009">
    <property type="entry name" value="RlpA-like_DPBB"/>
</dbReference>